<sequence length="486" mass="54505">MTLASKRLESKITESDTCPFDKVMCGKGIVFQLDSGYINSDHHLGINAPSKDQAYYRFVTTWTPLAAQTHTSNWIWPADEPVLGEPYKFYSFGPTLVEGVVKRHYTFSYGNYSSMYYPLPYYLNCRSYYPLDPLHDLTISFFHPIPQLLRTEADVSILALSKYTTYLQQVTDTWFSATTKTDSKTLKLEGSTSLYPPDVPVSFLGVTTQVQFCHSPEFKTNCNPLQGVYQLRKAMNSSAYTFNFAAFNERQIATAHLLWSCTTFSSFSNAIAALSGNVLNAWSYTWGSTSHISGGLPSNQWQIEAANLHNLTLAGIQRMLVEWASTPVLELQNGNTSTDYINPPEKKEDALCGTIKMRNASYSGTLIILINICLADTVHALSKRKSSSNIFNLEKSLGWIHAESLHLQRQLLEERGVGPWKRGHEAVPVTKEFGQEFRVEDGREKDRQFILDRTSQGESPEQGDGGFHGGVPRPKYGYVSIPVDAV</sequence>
<feature type="region of interest" description="Disordered" evidence="1">
    <location>
        <begin position="452"/>
        <end position="473"/>
    </location>
</feature>
<organism evidence="2 3">
    <name type="scientific">Clohesyomyces aquaticus</name>
    <dbReference type="NCBI Taxonomy" id="1231657"/>
    <lineage>
        <taxon>Eukaryota</taxon>
        <taxon>Fungi</taxon>
        <taxon>Dikarya</taxon>
        <taxon>Ascomycota</taxon>
        <taxon>Pezizomycotina</taxon>
        <taxon>Dothideomycetes</taxon>
        <taxon>Pleosporomycetidae</taxon>
        <taxon>Pleosporales</taxon>
        <taxon>Lindgomycetaceae</taxon>
        <taxon>Clohesyomyces</taxon>
    </lineage>
</organism>
<dbReference type="Proteomes" id="UP000193144">
    <property type="component" value="Unassembled WGS sequence"/>
</dbReference>
<evidence type="ECO:0000313" key="3">
    <source>
        <dbReference type="Proteomes" id="UP000193144"/>
    </source>
</evidence>
<accession>A0A1Y1ZVE9</accession>
<keyword evidence="3" id="KW-1185">Reference proteome</keyword>
<evidence type="ECO:0000256" key="1">
    <source>
        <dbReference type="SAM" id="MobiDB-lite"/>
    </source>
</evidence>
<dbReference type="EMBL" id="MCFA01000035">
    <property type="protein sequence ID" value="ORY14198.1"/>
    <property type="molecule type" value="Genomic_DNA"/>
</dbReference>
<evidence type="ECO:0000313" key="2">
    <source>
        <dbReference type="EMBL" id="ORY14198.1"/>
    </source>
</evidence>
<proteinExistence type="predicted"/>
<reference evidence="2 3" key="1">
    <citation type="submission" date="2016-07" db="EMBL/GenBank/DDBJ databases">
        <title>Pervasive Adenine N6-methylation of Active Genes in Fungi.</title>
        <authorList>
            <consortium name="DOE Joint Genome Institute"/>
            <person name="Mondo S.J."/>
            <person name="Dannebaum R.O."/>
            <person name="Kuo R.C."/>
            <person name="Labutti K."/>
            <person name="Haridas S."/>
            <person name="Kuo A."/>
            <person name="Salamov A."/>
            <person name="Ahrendt S.R."/>
            <person name="Lipzen A."/>
            <person name="Sullivan W."/>
            <person name="Andreopoulos W.B."/>
            <person name="Clum A."/>
            <person name="Lindquist E."/>
            <person name="Daum C."/>
            <person name="Ramamoorthy G.K."/>
            <person name="Gryganskyi A."/>
            <person name="Culley D."/>
            <person name="Magnuson J.K."/>
            <person name="James T.Y."/>
            <person name="O'Malley M.A."/>
            <person name="Stajich J.E."/>
            <person name="Spatafora J.W."/>
            <person name="Visel A."/>
            <person name="Grigoriev I.V."/>
        </authorList>
    </citation>
    <scope>NUCLEOTIDE SEQUENCE [LARGE SCALE GENOMIC DNA]</scope>
    <source>
        <strain evidence="2 3">CBS 115471</strain>
    </source>
</reference>
<protein>
    <submittedName>
        <fullName evidence="2">Uncharacterized protein</fullName>
    </submittedName>
</protein>
<dbReference type="AlphaFoldDB" id="A0A1Y1ZVE9"/>
<gene>
    <name evidence="2" type="ORF">BCR34DRAFT_599396</name>
</gene>
<dbReference type="OrthoDB" id="3540210at2759"/>
<comment type="caution">
    <text evidence="2">The sequence shown here is derived from an EMBL/GenBank/DDBJ whole genome shotgun (WGS) entry which is preliminary data.</text>
</comment>
<name>A0A1Y1ZVE9_9PLEO</name>